<dbReference type="InterPro" id="IPR036942">
    <property type="entry name" value="Beta-barrel_TonB_sf"/>
</dbReference>
<protein>
    <submittedName>
        <fullName evidence="6">TonB-dependent receptor</fullName>
    </submittedName>
</protein>
<dbReference type="Gene3D" id="2.40.170.20">
    <property type="entry name" value="TonB-dependent receptor, beta-barrel domain"/>
    <property type="match status" value="1"/>
</dbReference>
<keyword evidence="2" id="KW-0472">Membrane</keyword>
<dbReference type="InterPro" id="IPR057601">
    <property type="entry name" value="Oar-like_b-barrel"/>
</dbReference>
<dbReference type="Gene3D" id="2.60.40.1120">
    <property type="entry name" value="Carboxypeptidase-like, regulatory domain"/>
    <property type="match status" value="1"/>
</dbReference>
<dbReference type="AlphaFoldDB" id="A0A7Y0Q6N0"/>
<dbReference type="Pfam" id="PF13620">
    <property type="entry name" value="CarboxypepD_reg"/>
    <property type="match status" value="1"/>
</dbReference>
<dbReference type="InterPro" id="IPR008969">
    <property type="entry name" value="CarboxyPept-like_regulatory"/>
</dbReference>
<comment type="caution">
    <text evidence="6">The sequence shown here is derived from an EMBL/GenBank/DDBJ whole genome shotgun (WGS) entry which is preliminary data.</text>
</comment>
<dbReference type="Proteomes" id="UP000568664">
    <property type="component" value="Unassembled WGS sequence"/>
</dbReference>
<feature type="chain" id="PRO_5031173071" evidence="4">
    <location>
        <begin position="26"/>
        <end position="1034"/>
    </location>
</feature>
<dbReference type="InterPro" id="IPR037066">
    <property type="entry name" value="Plug_dom_sf"/>
</dbReference>
<evidence type="ECO:0000313" key="6">
    <source>
        <dbReference type="EMBL" id="NMP31548.1"/>
    </source>
</evidence>
<keyword evidence="3" id="KW-0998">Cell outer membrane</keyword>
<evidence type="ECO:0000256" key="3">
    <source>
        <dbReference type="ARBA" id="ARBA00023237"/>
    </source>
</evidence>
<comment type="subcellular location">
    <subcellularLocation>
        <location evidence="1">Cell outer membrane</location>
    </subcellularLocation>
</comment>
<dbReference type="SUPFAM" id="SSF49464">
    <property type="entry name" value="Carboxypeptidase regulatory domain-like"/>
    <property type="match status" value="1"/>
</dbReference>
<evidence type="ECO:0000256" key="2">
    <source>
        <dbReference type="ARBA" id="ARBA00023136"/>
    </source>
</evidence>
<dbReference type="Gene3D" id="2.170.130.10">
    <property type="entry name" value="TonB-dependent receptor, plug domain"/>
    <property type="match status" value="1"/>
</dbReference>
<gene>
    <name evidence="6" type="ORF">HII17_08240</name>
</gene>
<feature type="domain" description="TonB-dependent transporter Oar-like beta-barrel" evidence="5">
    <location>
        <begin position="351"/>
        <end position="856"/>
    </location>
</feature>
<organism evidence="6 7">
    <name type="scientific">Thalassotalea algicola</name>
    <dbReference type="NCBI Taxonomy" id="2716224"/>
    <lineage>
        <taxon>Bacteria</taxon>
        <taxon>Pseudomonadati</taxon>
        <taxon>Pseudomonadota</taxon>
        <taxon>Gammaproteobacteria</taxon>
        <taxon>Alteromonadales</taxon>
        <taxon>Colwelliaceae</taxon>
        <taxon>Thalassotalea</taxon>
    </lineage>
</organism>
<dbReference type="SUPFAM" id="SSF56935">
    <property type="entry name" value="Porins"/>
    <property type="match status" value="1"/>
</dbReference>
<feature type="signal peptide" evidence="4">
    <location>
        <begin position="1"/>
        <end position="25"/>
    </location>
</feature>
<evidence type="ECO:0000259" key="5">
    <source>
        <dbReference type="Pfam" id="PF25183"/>
    </source>
</evidence>
<keyword evidence="4" id="KW-0732">Signal</keyword>
<evidence type="ECO:0000256" key="4">
    <source>
        <dbReference type="SAM" id="SignalP"/>
    </source>
</evidence>
<sequence>MNSHRLSKLAGAVVVALGLSTSAMANTITSAVKGQIVDNNGAPATDTTITITHVPSGTSKTIAVNQSGSFSTKGLRVGGPYTIVVDSESLEDQVINDVYLTVAETYPLNVSLNPISDVERIEVTGRVISANAGGTGPATHFGLEQLENLPAINRDITDIVRVDPRVYVDETSSNAIQCGGAHPRFNSLTLDGVRMNDRFGLNSSGYPTERIPFSYDAIEQVAVELAPFDVNYGGFTACNINAVTKSGTNEIKGGFFYDYTSDSLKGDKVDGEDVDNGDYTEERYGFNVGLPIIEDELFLFVAYEKLEGAELFTYPGLGNSVTQSDLDRIGQISNSLYGYDIGSTPASMPVEDEKVLVKVDWNINDAHRAAFVYNYNDGFSLSQSDDWAVTLDSHFYERGAEFTSLVGSLYSDWSDSFSTEVRVESSDLDNRQESLDAASSFAEVQIRHNGNTIFLGPDDSRQSNDLNWENLSFKVSGTYYLDDHEISAGIEYEDLEIFNLFMQHTQGEYRFDSIDDFEAGTPARIYYNNSAGTNDPNDVAASFAYQQTSLYIQDVWSLDEYDLTLTMGIRYDKYSGDDKPRFNQNFQDRYGFANNGNFDGLDLWQPRFGFNWIASEQLEVRGGFGLFSGGNPNVWLSNSYSNDGLVQIGLQDRSRESLFDKELTGEGRPIYDIPQALYDTIAGIPEGSGDGDVNAIDPNFEIPSEWKYSLGATYVTEDNYIFSTDVIYTKKKDAALINNIAYDYSGDVAPDGRPMYEQTVSGRFSDFMLTNVDGDSGESTVLSFTVSKDFENGFDASFGYSHIDSEDVSPMTSSVAGSNFSYFARTDSNNPGVATSDYVIPQRFTLNLGYNVELFDGYSTRFSIFASRSEGKPISYTFNRSDREFGDSNWSNSSQLMYVPTFNDPLVTYDGMDEASFQDWIESVGLDKYRGKIAPRNELDAGWWTKVDFRISQEIPGFMDGHKGKVFFVIKNLGNLLNDEWGVLKQYNFSTQSIVNAEIDGATNTYVYSDFFKPEATVQPASLYEIRMGISYKF</sequence>
<reference evidence="6 7" key="1">
    <citation type="submission" date="2020-04" db="EMBL/GenBank/DDBJ databases">
        <title>Thalassotalea sp. M1531, isolated from the surface of marine red alga.</title>
        <authorList>
            <person name="Pang L."/>
            <person name="Lu D.-C."/>
        </authorList>
    </citation>
    <scope>NUCLEOTIDE SEQUENCE [LARGE SCALE GENOMIC DNA]</scope>
    <source>
        <strain evidence="6 7">M1531</strain>
    </source>
</reference>
<evidence type="ECO:0000256" key="1">
    <source>
        <dbReference type="ARBA" id="ARBA00004442"/>
    </source>
</evidence>
<dbReference type="GO" id="GO:0009279">
    <property type="term" value="C:cell outer membrane"/>
    <property type="evidence" value="ECO:0007669"/>
    <property type="project" value="UniProtKB-SubCell"/>
</dbReference>
<keyword evidence="7" id="KW-1185">Reference proteome</keyword>
<evidence type="ECO:0000313" key="7">
    <source>
        <dbReference type="Proteomes" id="UP000568664"/>
    </source>
</evidence>
<feature type="domain" description="TonB-dependent transporter Oar-like beta-barrel" evidence="5">
    <location>
        <begin position="243"/>
        <end position="307"/>
    </location>
</feature>
<name>A0A7Y0Q6N0_9GAMM</name>
<dbReference type="RefSeq" id="WP_169074854.1">
    <property type="nucleotide sequence ID" value="NZ_JABBXH010000002.1"/>
</dbReference>
<dbReference type="Pfam" id="PF25183">
    <property type="entry name" value="OMP_b-brl_4"/>
    <property type="match status" value="2"/>
</dbReference>
<accession>A0A7Y0Q6N0</accession>
<keyword evidence="6" id="KW-0675">Receptor</keyword>
<dbReference type="EMBL" id="JABBXH010000002">
    <property type="protein sequence ID" value="NMP31548.1"/>
    <property type="molecule type" value="Genomic_DNA"/>
</dbReference>
<proteinExistence type="predicted"/>